<name>B9TNT5_RICCO</name>
<evidence type="ECO:0000256" key="1">
    <source>
        <dbReference type="SAM" id="MobiDB-lite"/>
    </source>
</evidence>
<feature type="region of interest" description="Disordered" evidence="1">
    <location>
        <begin position="41"/>
        <end position="111"/>
    </location>
</feature>
<feature type="region of interest" description="Disordered" evidence="1">
    <location>
        <begin position="1"/>
        <end position="25"/>
    </location>
</feature>
<keyword evidence="3" id="KW-1185">Reference proteome</keyword>
<organism evidence="2 3">
    <name type="scientific">Ricinus communis</name>
    <name type="common">Castor bean</name>
    <dbReference type="NCBI Taxonomy" id="3988"/>
    <lineage>
        <taxon>Eukaryota</taxon>
        <taxon>Viridiplantae</taxon>
        <taxon>Streptophyta</taxon>
        <taxon>Embryophyta</taxon>
        <taxon>Tracheophyta</taxon>
        <taxon>Spermatophyta</taxon>
        <taxon>Magnoliopsida</taxon>
        <taxon>eudicotyledons</taxon>
        <taxon>Gunneridae</taxon>
        <taxon>Pentapetalae</taxon>
        <taxon>rosids</taxon>
        <taxon>fabids</taxon>
        <taxon>Malpighiales</taxon>
        <taxon>Euphorbiaceae</taxon>
        <taxon>Acalyphoideae</taxon>
        <taxon>Acalypheae</taxon>
        <taxon>Ricinus</taxon>
    </lineage>
</organism>
<dbReference type="Proteomes" id="UP000008311">
    <property type="component" value="Unassembled WGS sequence"/>
</dbReference>
<proteinExistence type="predicted"/>
<dbReference type="AlphaFoldDB" id="B9TNT5"/>
<feature type="compositionally biased region" description="Basic residues" evidence="1">
    <location>
        <begin position="41"/>
        <end position="51"/>
    </location>
</feature>
<sequence length="262" mass="28586">MGPLRGAGPVAGRLPAPRPRHGDPARRIRLLAADLCRRGARARHVARRGRWQARDGTPLPDRARTGRRDGAARPLGPRVHRTLERPPTPHATGIPGCLHDGGRGGRADGVLTPRASAGIAFLCPHEPAQGTPQQQDGDHRRRPQHQQREVVQGVAEDPGAARDDGEDVCEHEESRGRQQAMPCRPLAHDRVGRIEVAFQRLRRGTGAFQIPVDIARDHAARHAHEDEDDVLGFDLDVHGLGSARARSGRLPSTFESNEAARF</sequence>
<reference evidence="3" key="1">
    <citation type="journal article" date="2010" name="Nat. Biotechnol.">
        <title>Draft genome sequence of the oilseed species Ricinus communis.</title>
        <authorList>
            <person name="Chan A.P."/>
            <person name="Crabtree J."/>
            <person name="Zhao Q."/>
            <person name="Lorenzi H."/>
            <person name="Orvis J."/>
            <person name="Puiu D."/>
            <person name="Melake-Berhan A."/>
            <person name="Jones K.M."/>
            <person name="Redman J."/>
            <person name="Chen G."/>
            <person name="Cahoon E.B."/>
            <person name="Gedil M."/>
            <person name="Stanke M."/>
            <person name="Haas B.J."/>
            <person name="Wortman J.R."/>
            <person name="Fraser-Liggett C.M."/>
            <person name="Ravel J."/>
            <person name="Rabinowicz P.D."/>
        </authorList>
    </citation>
    <scope>NUCLEOTIDE SEQUENCE [LARGE SCALE GENOMIC DNA]</scope>
    <source>
        <strain evidence="3">cv. Hale</strain>
    </source>
</reference>
<gene>
    <name evidence="2" type="ORF">RCOM_2063200</name>
</gene>
<feature type="compositionally biased region" description="Basic and acidic residues" evidence="1">
    <location>
        <begin position="61"/>
        <end position="71"/>
    </location>
</feature>
<feature type="region of interest" description="Disordered" evidence="1">
    <location>
        <begin position="124"/>
        <end position="180"/>
    </location>
</feature>
<feature type="non-terminal residue" evidence="2">
    <location>
        <position position="262"/>
    </location>
</feature>
<dbReference type="InParanoid" id="B9TNT5"/>
<evidence type="ECO:0000313" key="3">
    <source>
        <dbReference type="Proteomes" id="UP000008311"/>
    </source>
</evidence>
<evidence type="ECO:0000313" key="2">
    <source>
        <dbReference type="EMBL" id="EEF22479.1"/>
    </source>
</evidence>
<dbReference type="EMBL" id="EQ993539">
    <property type="protein sequence ID" value="EEF22479.1"/>
    <property type="molecule type" value="Genomic_DNA"/>
</dbReference>
<accession>B9TNT5</accession>
<protein>
    <submittedName>
        <fullName evidence="2">Uncharacterized protein</fullName>
    </submittedName>
</protein>